<name>A0A1H1M3Y6_9BRAD</name>
<dbReference type="InterPro" id="IPR041561">
    <property type="entry name" value="PglD_N"/>
</dbReference>
<evidence type="ECO:0000256" key="1">
    <source>
        <dbReference type="ARBA" id="ARBA00007274"/>
    </source>
</evidence>
<feature type="active site" description="Proton acceptor" evidence="2">
    <location>
        <position position="132"/>
    </location>
</feature>
<comment type="similarity">
    <text evidence="1">Belongs to the transferase hexapeptide repeat family.</text>
</comment>
<reference evidence="6" key="1">
    <citation type="submission" date="2016-10" db="EMBL/GenBank/DDBJ databases">
        <authorList>
            <person name="Varghese N."/>
            <person name="Submissions S."/>
        </authorList>
    </citation>
    <scope>NUCLEOTIDE SEQUENCE [LARGE SCALE GENOMIC DNA]</scope>
    <source>
        <strain evidence="6">GAS369</strain>
    </source>
</reference>
<sequence length="213" mass="21977">MDDLIIIGGGEHAFMVYEAALQSDQFRLLGFVDRQQGMLGEADYLGTDAVINKYPDAHFILGVGAMRAGSARKTLVGRLGITKWASLVHPRASVSSFAKLGVGTVVLPGAIVNARSSIGDHCIINSGAIVEHDVRIDSYTHVCPGSIVGGGSTIGESCFIGLGSRVRDHVSIGKDSFVAMGAIVTASYPDASELSGFPAKAAAAPIQSGSSAS</sequence>
<evidence type="ECO:0000259" key="4">
    <source>
        <dbReference type="Pfam" id="PF17836"/>
    </source>
</evidence>
<dbReference type="NCBIfam" id="TIGR03570">
    <property type="entry name" value="NeuD_NnaD"/>
    <property type="match status" value="1"/>
</dbReference>
<evidence type="ECO:0000256" key="3">
    <source>
        <dbReference type="PIRSR" id="PIRSR620019-2"/>
    </source>
</evidence>
<keyword evidence="5" id="KW-0808">Transferase</keyword>
<dbReference type="InterPro" id="IPR050179">
    <property type="entry name" value="Trans_hexapeptide_repeat"/>
</dbReference>
<dbReference type="InterPro" id="IPR001451">
    <property type="entry name" value="Hexapep"/>
</dbReference>
<protein>
    <submittedName>
        <fullName evidence="5">Acetyltransferase EpsM</fullName>
    </submittedName>
</protein>
<dbReference type="CDD" id="cd03360">
    <property type="entry name" value="LbH_AT_putative"/>
    <property type="match status" value="1"/>
</dbReference>
<gene>
    <name evidence="5" type="ORF">SAMN05444158_0083</name>
</gene>
<dbReference type="PANTHER" id="PTHR43300">
    <property type="entry name" value="ACETYLTRANSFERASE"/>
    <property type="match status" value="1"/>
</dbReference>
<dbReference type="Gene3D" id="3.40.50.20">
    <property type="match status" value="1"/>
</dbReference>
<dbReference type="Pfam" id="PF17836">
    <property type="entry name" value="PglD_N"/>
    <property type="match status" value="1"/>
</dbReference>
<evidence type="ECO:0000313" key="5">
    <source>
        <dbReference type="EMBL" id="SDR81513.1"/>
    </source>
</evidence>
<dbReference type="EMBL" id="LT629750">
    <property type="protein sequence ID" value="SDR81513.1"/>
    <property type="molecule type" value="Genomic_DNA"/>
</dbReference>
<dbReference type="Proteomes" id="UP000243904">
    <property type="component" value="Chromosome I"/>
</dbReference>
<dbReference type="Pfam" id="PF14602">
    <property type="entry name" value="Hexapep_2"/>
    <property type="match status" value="1"/>
</dbReference>
<dbReference type="GO" id="GO:0016740">
    <property type="term" value="F:transferase activity"/>
    <property type="evidence" value="ECO:0007669"/>
    <property type="project" value="UniProtKB-KW"/>
</dbReference>
<dbReference type="InterPro" id="IPR011004">
    <property type="entry name" value="Trimer_LpxA-like_sf"/>
</dbReference>
<feature type="binding site" evidence="3">
    <location>
        <position position="141"/>
    </location>
    <ligand>
        <name>acetyl-CoA</name>
        <dbReference type="ChEBI" id="CHEBI:57288"/>
    </ligand>
</feature>
<feature type="domain" description="PglD N-terminal" evidence="4">
    <location>
        <begin position="3"/>
        <end position="66"/>
    </location>
</feature>
<dbReference type="PANTHER" id="PTHR43300:SF7">
    <property type="entry name" value="UDP-N-ACETYLBACILLOSAMINE N-ACETYLTRANSFERASE"/>
    <property type="match status" value="1"/>
</dbReference>
<dbReference type="AlphaFoldDB" id="A0A1H1M3Y6"/>
<feature type="site" description="Increases basicity of active site His" evidence="2">
    <location>
        <position position="133"/>
    </location>
</feature>
<evidence type="ECO:0000256" key="2">
    <source>
        <dbReference type="PIRSR" id="PIRSR620019-1"/>
    </source>
</evidence>
<dbReference type="Gene3D" id="2.160.10.10">
    <property type="entry name" value="Hexapeptide repeat proteins"/>
    <property type="match status" value="1"/>
</dbReference>
<organism evidence="5 6">
    <name type="scientific">Bradyrhizobium canariense</name>
    <dbReference type="NCBI Taxonomy" id="255045"/>
    <lineage>
        <taxon>Bacteria</taxon>
        <taxon>Pseudomonadati</taxon>
        <taxon>Pseudomonadota</taxon>
        <taxon>Alphaproteobacteria</taxon>
        <taxon>Hyphomicrobiales</taxon>
        <taxon>Nitrobacteraceae</taxon>
        <taxon>Bradyrhizobium</taxon>
    </lineage>
</organism>
<dbReference type="SUPFAM" id="SSF51161">
    <property type="entry name" value="Trimeric LpxA-like enzymes"/>
    <property type="match status" value="1"/>
</dbReference>
<accession>A0A1H1M3Y6</accession>
<dbReference type="RefSeq" id="WP_146685912.1">
    <property type="nucleotide sequence ID" value="NZ_LT629750.1"/>
</dbReference>
<proteinExistence type="inferred from homology"/>
<evidence type="ECO:0000313" key="6">
    <source>
        <dbReference type="Proteomes" id="UP000243904"/>
    </source>
</evidence>
<feature type="binding site" evidence="3">
    <location>
        <position position="64"/>
    </location>
    <ligand>
        <name>substrate</name>
    </ligand>
</feature>
<keyword evidence="6" id="KW-1185">Reference proteome</keyword>
<dbReference type="InterPro" id="IPR020019">
    <property type="entry name" value="AcTrfase_PglD-like"/>
</dbReference>